<dbReference type="Proteomes" id="UP000572817">
    <property type="component" value="Unassembled WGS sequence"/>
</dbReference>
<organism evidence="1 2">
    <name type="scientific">Botryosphaeria dothidea</name>
    <dbReference type="NCBI Taxonomy" id="55169"/>
    <lineage>
        <taxon>Eukaryota</taxon>
        <taxon>Fungi</taxon>
        <taxon>Dikarya</taxon>
        <taxon>Ascomycota</taxon>
        <taxon>Pezizomycotina</taxon>
        <taxon>Dothideomycetes</taxon>
        <taxon>Dothideomycetes incertae sedis</taxon>
        <taxon>Botryosphaeriales</taxon>
        <taxon>Botryosphaeriaceae</taxon>
        <taxon>Botryosphaeria</taxon>
    </lineage>
</organism>
<evidence type="ECO:0008006" key="3">
    <source>
        <dbReference type="Google" id="ProtNLM"/>
    </source>
</evidence>
<proteinExistence type="predicted"/>
<name>A0A8H4J5F1_9PEZI</name>
<protein>
    <recommendedName>
        <fullName evidence="3">BTB domain-containing protein</fullName>
    </recommendedName>
</protein>
<sequence>MTSYRVDRIKRLCEFLYTGSYEAQDVPTDPSKAKPAGHSKAIATNVIIHADMFCVAENISVKALQQFAQYQLDQELNEASEAYLSEEHFRILLRRIWRSAVDHSGGIWAVVKKHCKIYQDSLLQNN</sequence>
<dbReference type="EMBL" id="WWBZ02000001">
    <property type="protein sequence ID" value="KAF4312974.1"/>
    <property type="molecule type" value="Genomic_DNA"/>
</dbReference>
<reference evidence="1" key="1">
    <citation type="submission" date="2020-04" db="EMBL/GenBank/DDBJ databases">
        <title>Genome Assembly and Annotation of Botryosphaeria dothidea sdau 11-99, a Latent Pathogen of Apple Fruit Ring Rot in China.</title>
        <authorList>
            <person name="Yu C."/>
            <person name="Diao Y."/>
            <person name="Lu Q."/>
            <person name="Zhao J."/>
            <person name="Cui S."/>
            <person name="Peng C."/>
            <person name="He B."/>
            <person name="Liu H."/>
        </authorList>
    </citation>
    <scope>NUCLEOTIDE SEQUENCE [LARGE SCALE GENOMIC DNA]</scope>
    <source>
        <strain evidence="1">Sdau11-99</strain>
    </source>
</reference>
<accession>A0A8H4J5F1</accession>
<evidence type="ECO:0000313" key="2">
    <source>
        <dbReference type="Proteomes" id="UP000572817"/>
    </source>
</evidence>
<keyword evidence="2" id="KW-1185">Reference proteome</keyword>
<evidence type="ECO:0000313" key="1">
    <source>
        <dbReference type="EMBL" id="KAF4312974.1"/>
    </source>
</evidence>
<comment type="caution">
    <text evidence="1">The sequence shown here is derived from an EMBL/GenBank/DDBJ whole genome shotgun (WGS) entry which is preliminary data.</text>
</comment>
<dbReference type="AlphaFoldDB" id="A0A8H4J5F1"/>
<gene>
    <name evidence="1" type="ORF">GTA08_BOTSDO00668</name>
</gene>